<protein>
    <submittedName>
        <fullName evidence="2">Transposon Ty3-I Gag-Pol poly</fullName>
    </submittedName>
</protein>
<keyword evidence="3" id="KW-1185">Reference proteome</keyword>
<gene>
    <name evidence="2" type="ORF">DAT39_016645</name>
</gene>
<evidence type="ECO:0000313" key="2">
    <source>
        <dbReference type="EMBL" id="KAF5893656.1"/>
    </source>
</evidence>
<dbReference type="Proteomes" id="UP000727407">
    <property type="component" value="Unassembled WGS sequence"/>
</dbReference>
<reference evidence="2" key="1">
    <citation type="submission" date="2020-07" db="EMBL/GenBank/DDBJ databases">
        <title>Clarias magur genome sequencing, assembly and annotation.</title>
        <authorList>
            <person name="Kushwaha B."/>
            <person name="Kumar R."/>
            <person name="Das P."/>
            <person name="Joshi C.G."/>
            <person name="Kumar D."/>
            <person name="Nagpure N.S."/>
            <person name="Pandey M."/>
            <person name="Agarwal S."/>
            <person name="Srivastava S."/>
            <person name="Singh M."/>
            <person name="Sahoo L."/>
            <person name="Jayasankar P."/>
            <person name="Meher P.K."/>
            <person name="Koringa P.G."/>
            <person name="Iquebal M.A."/>
            <person name="Das S.P."/>
            <person name="Bit A."/>
            <person name="Patnaik S."/>
            <person name="Patel N."/>
            <person name="Shah T.M."/>
            <person name="Hinsu A."/>
            <person name="Jena J.K."/>
        </authorList>
    </citation>
    <scope>NUCLEOTIDE SEQUENCE</scope>
    <source>
        <strain evidence="2">CIFAMagur01</strain>
        <tissue evidence="2">Testis</tissue>
    </source>
</reference>
<name>A0A8J4WWT9_CLAMG</name>
<dbReference type="AlphaFoldDB" id="A0A8J4WWT9"/>
<feature type="region of interest" description="Disordered" evidence="1">
    <location>
        <begin position="25"/>
        <end position="54"/>
    </location>
</feature>
<comment type="caution">
    <text evidence="2">The sequence shown here is derived from an EMBL/GenBank/DDBJ whole genome shotgun (WGS) entry which is preliminary data.</text>
</comment>
<evidence type="ECO:0000313" key="3">
    <source>
        <dbReference type="Proteomes" id="UP000727407"/>
    </source>
</evidence>
<organism evidence="2 3">
    <name type="scientific">Clarias magur</name>
    <name type="common">Asian catfish</name>
    <name type="synonym">Macropteronotus magur</name>
    <dbReference type="NCBI Taxonomy" id="1594786"/>
    <lineage>
        <taxon>Eukaryota</taxon>
        <taxon>Metazoa</taxon>
        <taxon>Chordata</taxon>
        <taxon>Craniata</taxon>
        <taxon>Vertebrata</taxon>
        <taxon>Euteleostomi</taxon>
        <taxon>Actinopterygii</taxon>
        <taxon>Neopterygii</taxon>
        <taxon>Teleostei</taxon>
        <taxon>Ostariophysi</taxon>
        <taxon>Siluriformes</taxon>
        <taxon>Clariidae</taxon>
        <taxon>Clarias</taxon>
    </lineage>
</organism>
<feature type="compositionally biased region" description="Low complexity" evidence="1">
    <location>
        <begin position="34"/>
        <end position="44"/>
    </location>
</feature>
<accession>A0A8J4WWT9</accession>
<feature type="non-terminal residue" evidence="2">
    <location>
        <position position="54"/>
    </location>
</feature>
<dbReference type="EMBL" id="QNUK01000421">
    <property type="protein sequence ID" value="KAF5893656.1"/>
    <property type="molecule type" value="Genomic_DNA"/>
</dbReference>
<evidence type="ECO:0000256" key="1">
    <source>
        <dbReference type="SAM" id="MobiDB-lite"/>
    </source>
</evidence>
<feature type="compositionally biased region" description="Gly residues" evidence="1">
    <location>
        <begin position="45"/>
        <end position="54"/>
    </location>
</feature>
<sequence>MEEVDLVRIIPEILPAAMELESPGQALAGPSLTAGGADVAADGPAGSGPSGQGA</sequence>
<proteinExistence type="predicted"/>